<name>A0A392VMP7_9FABA</name>
<sequence length="68" mass="7840">SKEKKELSVSARKLAATLWENNDLTPSSLKKEPMRSNKDRVERLCRSVLLGPQKLDPLFSPFSEVNYY</sequence>
<dbReference type="AlphaFoldDB" id="A0A392VMP7"/>
<protein>
    <submittedName>
        <fullName evidence="1">Myosin-9-like</fullName>
    </submittedName>
</protein>
<reference evidence="1 2" key="1">
    <citation type="journal article" date="2018" name="Front. Plant Sci.">
        <title>Red Clover (Trifolium pratense) and Zigzag Clover (T. medium) - A Picture of Genomic Similarities and Differences.</title>
        <authorList>
            <person name="Dluhosova J."/>
            <person name="Istvanek J."/>
            <person name="Nedelnik J."/>
            <person name="Repkova J."/>
        </authorList>
    </citation>
    <scope>NUCLEOTIDE SEQUENCE [LARGE SCALE GENOMIC DNA]</scope>
    <source>
        <strain evidence="2">cv. 10/8</strain>
        <tissue evidence="1">Leaf</tissue>
    </source>
</reference>
<accession>A0A392VMP7</accession>
<evidence type="ECO:0000313" key="2">
    <source>
        <dbReference type="Proteomes" id="UP000265520"/>
    </source>
</evidence>
<organism evidence="1 2">
    <name type="scientific">Trifolium medium</name>
    <dbReference type="NCBI Taxonomy" id="97028"/>
    <lineage>
        <taxon>Eukaryota</taxon>
        <taxon>Viridiplantae</taxon>
        <taxon>Streptophyta</taxon>
        <taxon>Embryophyta</taxon>
        <taxon>Tracheophyta</taxon>
        <taxon>Spermatophyta</taxon>
        <taxon>Magnoliopsida</taxon>
        <taxon>eudicotyledons</taxon>
        <taxon>Gunneridae</taxon>
        <taxon>Pentapetalae</taxon>
        <taxon>rosids</taxon>
        <taxon>fabids</taxon>
        <taxon>Fabales</taxon>
        <taxon>Fabaceae</taxon>
        <taxon>Papilionoideae</taxon>
        <taxon>50 kb inversion clade</taxon>
        <taxon>NPAAA clade</taxon>
        <taxon>Hologalegina</taxon>
        <taxon>IRL clade</taxon>
        <taxon>Trifolieae</taxon>
        <taxon>Trifolium</taxon>
    </lineage>
</organism>
<dbReference type="Proteomes" id="UP000265520">
    <property type="component" value="Unassembled WGS sequence"/>
</dbReference>
<feature type="non-terminal residue" evidence="1">
    <location>
        <position position="1"/>
    </location>
</feature>
<evidence type="ECO:0000313" key="1">
    <source>
        <dbReference type="EMBL" id="MCI88753.1"/>
    </source>
</evidence>
<keyword evidence="2" id="KW-1185">Reference proteome</keyword>
<proteinExistence type="predicted"/>
<comment type="caution">
    <text evidence="1">The sequence shown here is derived from an EMBL/GenBank/DDBJ whole genome shotgun (WGS) entry which is preliminary data.</text>
</comment>
<dbReference type="EMBL" id="LXQA011201484">
    <property type="protein sequence ID" value="MCI88753.1"/>
    <property type="molecule type" value="Genomic_DNA"/>
</dbReference>